<dbReference type="Pfam" id="PF09954">
    <property type="entry name" value="DUF2188"/>
    <property type="match status" value="1"/>
</dbReference>
<evidence type="ECO:0000313" key="1">
    <source>
        <dbReference type="EMBL" id="PZR37421.1"/>
    </source>
</evidence>
<organism evidence="1 2">
    <name type="scientific">Caulobacter segnis</name>
    <dbReference type="NCBI Taxonomy" id="88688"/>
    <lineage>
        <taxon>Bacteria</taxon>
        <taxon>Pseudomonadati</taxon>
        <taxon>Pseudomonadota</taxon>
        <taxon>Alphaproteobacteria</taxon>
        <taxon>Caulobacterales</taxon>
        <taxon>Caulobacteraceae</taxon>
        <taxon>Caulobacter</taxon>
    </lineage>
</organism>
<accession>A0A2W5XHH2</accession>
<dbReference type="RefSeq" id="WP_304272761.1">
    <property type="nucleotide sequence ID" value="NZ_QFQZ01000001.1"/>
</dbReference>
<sequence>MRSIFVVSPFDGGWCVKVASTGEVMTFDTGGQAERRARALAAEASRHLNTAEVWIHDAAGRLVGRWVNERYEIVAPGEAVAA</sequence>
<dbReference type="AlphaFoldDB" id="A0A2W5XHH2"/>
<gene>
    <name evidence="1" type="ORF">DI526_00550</name>
</gene>
<evidence type="ECO:0008006" key="3">
    <source>
        <dbReference type="Google" id="ProtNLM"/>
    </source>
</evidence>
<dbReference type="Proteomes" id="UP000249393">
    <property type="component" value="Unassembled WGS sequence"/>
</dbReference>
<reference evidence="1 2" key="1">
    <citation type="submission" date="2017-08" db="EMBL/GenBank/DDBJ databases">
        <title>Infants hospitalized years apart are colonized by the same room-sourced microbial strains.</title>
        <authorList>
            <person name="Brooks B."/>
            <person name="Olm M.R."/>
            <person name="Firek B.A."/>
            <person name="Baker R."/>
            <person name="Thomas B.C."/>
            <person name="Morowitz M.J."/>
            <person name="Banfield J.F."/>
        </authorList>
    </citation>
    <scope>NUCLEOTIDE SEQUENCE [LARGE SCALE GENOMIC DNA]</scope>
    <source>
        <strain evidence="1">S2_003_000_R2_4</strain>
    </source>
</reference>
<comment type="caution">
    <text evidence="1">The sequence shown here is derived from an EMBL/GenBank/DDBJ whole genome shotgun (WGS) entry which is preliminary data.</text>
</comment>
<dbReference type="InterPro" id="IPR018691">
    <property type="entry name" value="DUF2188"/>
</dbReference>
<dbReference type="EMBL" id="QFQZ01000001">
    <property type="protein sequence ID" value="PZR37421.1"/>
    <property type="molecule type" value="Genomic_DNA"/>
</dbReference>
<evidence type="ECO:0000313" key="2">
    <source>
        <dbReference type="Proteomes" id="UP000249393"/>
    </source>
</evidence>
<name>A0A2W5XHH2_9CAUL</name>
<proteinExistence type="predicted"/>
<protein>
    <recommendedName>
        <fullName evidence="3">DUF2188 domain-containing protein</fullName>
    </recommendedName>
</protein>